<dbReference type="InterPro" id="IPR020094">
    <property type="entry name" value="TruA/RsuA/RluB/E/F_N"/>
</dbReference>
<dbReference type="PANTHER" id="PTHR11142:SF0">
    <property type="entry name" value="TRNA PSEUDOURIDINE SYNTHASE-LIKE 1"/>
    <property type="match status" value="1"/>
</dbReference>
<comment type="function">
    <text evidence="4">Formation of pseudouridine at positions 38, 39 and 40 in the anticodon stem and loop of transfer RNAs.</text>
</comment>
<evidence type="ECO:0000256" key="4">
    <source>
        <dbReference type="HAMAP-Rule" id="MF_00171"/>
    </source>
</evidence>
<feature type="binding site" evidence="4 6">
    <location>
        <position position="133"/>
    </location>
    <ligand>
        <name>substrate</name>
    </ligand>
</feature>
<evidence type="ECO:0000256" key="1">
    <source>
        <dbReference type="ARBA" id="ARBA00009375"/>
    </source>
</evidence>
<gene>
    <name evidence="4" type="primary">truA</name>
    <name evidence="9" type="ORF">HMPREF1535_00336</name>
</gene>
<dbReference type="InterPro" id="IPR020103">
    <property type="entry name" value="PsdUridine_synth_cat_dom_sf"/>
</dbReference>
<dbReference type="PANTHER" id="PTHR11142">
    <property type="entry name" value="PSEUDOURIDYLATE SYNTHASE"/>
    <property type="match status" value="1"/>
</dbReference>
<dbReference type="HAMAP" id="MF_00171">
    <property type="entry name" value="TruA"/>
    <property type="match status" value="1"/>
</dbReference>
<evidence type="ECO:0000313" key="9">
    <source>
        <dbReference type="EMBL" id="KKB60061.1"/>
    </source>
</evidence>
<dbReference type="InterPro" id="IPR020097">
    <property type="entry name" value="PsdUridine_synth_TruA_a/b_dom"/>
</dbReference>
<sequence length="272" mass="31116">MGNLLARFLLPLQRIIKKNIPHVNRYFIYLGYNGKNFSGWQVQPNGMTVQQCLEEALATLLRQPVPVVGAGRTDAGVHARLMVAHFDWGEPVADLSFLAEKLNRLLPKDIAVYRIVPVRPEAHARFDATSRTYKYYITTRKDPFNYDLVYRMSGQLDFEAMNEACKVLFDYIDFTSFSKLHTDVKTNNCRIYKAGWEQEGDVWVFTVQADRFLRNMVRAIVGTLLEVGRGKLTIEGFRKVIEAKDRCKAGTSVPGHALFLVDVTYPENIFNI</sequence>
<keyword evidence="3 4" id="KW-0413">Isomerase</keyword>
<dbReference type="EC" id="5.4.99.12" evidence="4"/>
<dbReference type="Proteomes" id="UP000033047">
    <property type="component" value="Unassembled WGS sequence"/>
</dbReference>
<comment type="caution">
    <text evidence="4">Lacks conserved residue(s) required for the propagation of feature annotation.</text>
</comment>
<comment type="catalytic activity">
    <reaction evidence="4 7">
        <text>uridine(38/39/40) in tRNA = pseudouridine(38/39/40) in tRNA</text>
        <dbReference type="Rhea" id="RHEA:22376"/>
        <dbReference type="Rhea" id="RHEA-COMP:10085"/>
        <dbReference type="Rhea" id="RHEA-COMP:10087"/>
        <dbReference type="ChEBI" id="CHEBI:65314"/>
        <dbReference type="ChEBI" id="CHEBI:65315"/>
        <dbReference type="EC" id="5.4.99.12"/>
    </reaction>
</comment>
<dbReference type="NCBIfam" id="TIGR00071">
    <property type="entry name" value="hisT_truA"/>
    <property type="match status" value="1"/>
</dbReference>
<name>A0A0F5JQJ7_9BACT</name>
<evidence type="ECO:0000256" key="7">
    <source>
        <dbReference type="RuleBase" id="RU003792"/>
    </source>
</evidence>
<dbReference type="STRING" id="927665.HMPREF1535_00336"/>
<comment type="caution">
    <text evidence="9">The sequence shown here is derived from an EMBL/GenBank/DDBJ whole genome shotgun (WGS) entry which is preliminary data.</text>
</comment>
<organism evidence="9 10">
    <name type="scientific">Parabacteroides goldsteinii DSM 19448 = WAL 12034</name>
    <dbReference type="NCBI Taxonomy" id="927665"/>
    <lineage>
        <taxon>Bacteria</taxon>
        <taxon>Pseudomonadati</taxon>
        <taxon>Bacteroidota</taxon>
        <taxon>Bacteroidia</taxon>
        <taxon>Bacteroidales</taxon>
        <taxon>Tannerellaceae</taxon>
        <taxon>Parabacteroides</taxon>
    </lineage>
</organism>
<evidence type="ECO:0000313" key="10">
    <source>
        <dbReference type="Proteomes" id="UP000033047"/>
    </source>
</evidence>
<evidence type="ECO:0000256" key="2">
    <source>
        <dbReference type="ARBA" id="ARBA00022694"/>
    </source>
</evidence>
<evidence type="ECO:0000256" key="5">
    <source>
        <dbReference type="PIRSR" id="PIRSR001430-1"/>
    </source>
</evidence>
<feature type="active site" description="Nucleophile" evidence="4 5">
    <location>
        <position position="74"/>
    </location>
</feature>
<dbReference type="CDD" id="cd02570">
    <property type="entry name" value="PseudoU_synth_EcTruA"/>
    <property type="match status" value="1"/>
</dbReference>
<dbReference type="GO" id="GO:0031119">
    <property type="term" value="P:tRNA pseudouridine synthesis"/>
    <property type="evidence" value="ECO:0007669"/>
    <property type="project" value="UniProtKB-UniRule"/>
</dbReference>
<proteinExistence type="inferred from homology"/>
<dbReference type="PIRSF" id="PIRSF001430">
    <property type="entry name" value="tRNA_psdUrid_synth"/>
    <property type="match status" value="1"/>
</dbReference>
<dbReference type="PATRIC" id="fig|927665.4.peg.337"/>
<dbReference type="FunFam" id="3.30.70.580:FF:000001">
    <property type="entry name" value="tRNA pseudouridine synthase A"/>
    <property type="match status" value="1"/>
</dbReference>
<dbReference type="SUPFAM" id="SSF55120">
    <property type="entry name" value="Pseudouridine synthase"/>
    <property type="match status" value="1"/>
</dbReference>
<dbReference type="Gene3D" id="3.30.70.580">
    <property type="entry name" value="Pseudouridine synthase I, catalytic domain, N-terminal subdomain"/>
    <property type="match status" value="1"/>
</dbReference>
<dbReference type="HOGENOM" id="CLU_014673_0_1_10"/>
<dbReference type="Gene3D" id="3.30.70.660">
    <property type="entry name" value="Pseudouridine synthase I, catalytic domain, C-terminal subdomain"/>
    <property type="match status" value="1"/>
</dbReference>
<feature type="domain" description="Pseudouridine synthase I TruA alpha/beta" evidence="8">
    <location>
        <begin position="32"/>
        <end position="127"/>
    </location>
</feature>
<reference evidence="9 10" key="1">
    <citation type="submission" date="2013-04" db="EMBL/GenBank/DDBJ databases">
        <title>The Genome Sequence of Parabacteroides goldsteinii DSM 19448.</title>
        <authorList>
            <consortium name="The Broad Institute Genomics Platform"/>
            <person name="Earl A."/>
            <person name="Ward D."/>
            <person name="Feldgarden M."/>
            <person name="Gevers D."/>
            <person name="Martens E."/>
            <person name="Sakamoto M."/>
            <person name="Benno Y."/>
            <person name="Song Y."/>
            <person name="Liu C."/>
            <person name="Lee J."/>
            <person name="Bolanos M."/>
            <person name="Vaisanen M.L."/>
            <person name="Finegold S.M."/>
            <person name="Walker B."/>
            <person name="Young S."/>
            <person name="Zeng Q."/>
            <person name="Gargeya S."/>
            <person name="Fitzgerald M."/>
            <person name="Haas B."/>
            <person name="Abouelleil A."/>
            <person name="Allen A.W."/>
            <person name="Alvarado L."/>
            <person name="Arachchi H.M."/>
            <person name="Berlin A.M."/>
            <person name="Chapman S.B."/>
            <person name="Gainer-Dewar J."/>
            <person name="Goldberg J."/>
            <person name="Griggs A."/>
            <person name="Gujja S."/>
            <person name="Hansen M."/>
            <person name="Howarth C."/>
            <person name="Imamovic A."/>
            <person name="Ireland A."/>
            <person name="Larimer J."/>
            <person name="McCowan C."/>
            <person name="Murphy C."/>
            <person name="Pearson M."/>
            <person name="Poon T.W."/>
            <person name="Priest M."/>
            <person name="Roberts A."/>
            <person name="Saif S."/>
            <person name="Shea T."/>
            <person name="Sisk P."/>
            <person name="Sykes S."/>
            <person name="Wortman J."/>
            <person name="Nusbaum C."/>
            <person name="Birren B."/>
        </authorList>
    </citation>
    <scope>NUCLEOTIDE SEQUENCE [LARGE SCALE GENOMIC DNA]</scope>
    <source>
        <strain evidence="9 10">DSM 19448</strain>
    </source>
</reference>
<accession>A0A0F5JQJ7</accession>
<feature type="domain" description="Pseudouridine synthase I TruA alpha/beta" evidence="8">
    <location>
        <begin position="173"/>
        <end position="266"/>
    </location>
</feature>
<dbReference type="InterPro" id="IPR020095">
    <property type="entry name" value="PsdUridine_synth_TruA_C"/>
</dbReference>
<dbReference type="GO" id="GO:0160147">
    <property type="term" value="F:tRNA pseudouridine(38-40) synthase activity"/>
    <property type="evidence" value="ECO:0007669"/>
    <property type="project" value="UniProtKB-EC"/>
</dbReference>
<dbReference type="Pfam" id="PF01416">
    <property type="entry name" value="PseudoU_synth_1"/>
    <property type="match status" value="2"/>
</dbReference>
<dbReference type="InterPro" id="IPR001406">
    <property type="entry name" value="PsdUridine_synth_TruA"/>
</dbReference>
<comment type="subunit">
    <text evidence="4">Homodimer.</text>
</comment>
<dbReference type="EMBL" id="AQHV01000001">
    <property type="protein sequence ID" value="KKB60061.1"/>
    <property type="molecule type" value="Genomic_DNA"/>
</dbReference>
<comment type="similarity">
    <text evidence="1 4 7">Belongs to the tRNA pseudouridine synthase TruA family.</text>
</comment>
<keyword evidence="2 4" id="KW-0819">tRNA processing</keyword>
<dbReference type="AlphaFoldDB" id="A0A0F5JQJ7"/>
<evidence type="ECO:0000259" key="8">
    <source>
        <dbReference type="Pfam" id="PF01416"/>
    </source>
</evidence>
<evidence type="ECO:0000256" key="3">
    <source>
        <dbReference type="ARBA" id="ARBA00023235"/>
    </source>
</evidence>
<dbReference type="GO" id="GO:0003723">
    <property type="term" value="F:RNA binding"/>
    <property type="evidence" value="ECO:0007669"/>
    <property type="project" value="InterPro"/>
</dbReference>
<protein>
    <recommendedName>
        <fullName evidence="4">tRNA pseudouridine synthase A</fullName>
        <ecNumber evidence="4">5.4.99.12</ecNumber>
    </recommendedName>
    <alternativeName>
        <fullName evidence="4">tRNA pseudouridine(38-40) synthase</fullName>
    </alternativeName>
    <alternativeName>
        <fullName evidence="4">tRNA pseudouridylate synthase I</fullName>
    </alternativeName>
    <alternativeName>
        <fullName evidence="4">tRNA-uridine isomerase I</fullName>
    </alternativeName>
</protein>
<evidence type="ECO:0000256" key="6">
    <source>
        <dbReference type="PIRSR" id="PIRSR001430-2"/>
    </source>
</evidence>